<dbReference type="Pfam" id="PF07411">
    <property type="entry name" value="DUF1508"/>
    <property type="match status" value="2"/>
</dbReference>
<reference evidence="4 5" key="1">
    <citation type="submission" date="2019-10" db="EMBL/GenBank/DDBJ databases">
        <title>Cardiobacteriales fam. a chemoheterotrophic member of the order Cardiobacteriales, and proposal of Cardiobacteriales fam. nov.</title>
        <authorList>
            <person name="Wang C."/>
        </authorList>
    </citation>
    <scope>NUCLEOTIDE SEQUENCE [LARGE SCALE GENOMIC DNA]</scope>
    <source>
        <strain evidence="4 5">ML27</strain>
    </source>
</reference>
<dbReference type="FunCoup" id="A0A6N7ETU2">
    <property type="interactions" value="1"/>
</dbReference>
<feature type="region of interest" description="Disordered" evidence="2">
    <location>
        <begin position="83"/>
        <end position="110"/>
    </location>
</feature>
<dbReference type="EMBL" id="WHNW01000003">
    <property type="protein sequence ID" value="MPV85842.1"/>
    <property type="molecule type" value="Genomic_DNA"/>
</dbReference>
<dbReference type="InterPro" id="IPR051141">
    <property type="entry name" value="UPF0339_domain"/>
</dbReference>
<dbReference type="Gene3D" id="2.30.29.80">
    <property type="match status" value="1"/>
</dbReference>
<protein>
    <submittedName>
        <fullName evidence="4">DUF1508 domain-containing protein</fullName>
    </submittedName>
</protein>
<organism evidence="4 5">
    <name type="scientific">Ostreibacterium oceani</name>
    <dbReference type="NCBI Taxonomy" id="2654998"/>
    <lineage>
        <taxon>Bacteria</taxon>
        <taxon>Pseudomonadati</taxon>
        <taxon>Pseudomonadota</taxon>
        <taxon>Gammaproteobacteria</taxon>
        <taxon>Cardiobacteriales</taxon>
        <taxon>Ostreibacteriaceae</taxon>
        <taxon>Ostreibacterium</taxon>
    </lineage>
</organism>
<dbReference type="InterPro" id="IPR036913">
    <property type="entry name" value="YegP-like_sf"/>
</dbReference>
<dbReference type="InParanoid" id="A0A6N7ETU2"/>
<comment type="caution">
    <text evidence="4">The sequence shown here is derived from an EMBL/GenBank/DDBJ whole genome shotgun (WGS) entry which is preliminary data.</text>
</comment>
<evidence type="ECO:0000256" key="2">
    <source>
        <dbReference type="SAM" id="MobiDB-lite"/>
    </source>
</evidence>
<evidence type="ECO:0000256" key="1">
    <source>
        <dbReference type="ARBA" id="ARBA00007576"/>
    </source>
</evidence>
<proteinExistence type="inferred from homology"/>
<feature type="domain" description="DUF1508" evidence="3">
    <location>
        <begin position="60"/>
        <end position="107"/>
    </location>
</feature>
<feature type="domain" description="DUF1508" evidence="3">
    <location>
        <begin position="10"/>
        <end position="54"/>
    </location>
</feature>
<sequence length="110" mass="11681">MGKFVISTRKDGKFQFNLHAQNGQIILTSQAYAAKAGCINGIESVQTNAADSAQFEKLTAKDGSPYFTLKATNGQVIGNSQMYSSESARDNGIASVQNNAPSATIDDQSE</sequence>
<dbReference type="SUPFAM" id="SSF160113">
    <property type="entry name" value="YegP-like"/>
    <property type="match status" value="2"/>
</dbReference>
<evidence type="ECO:0000259" key="3">
    <source>
        <dbReference type="Pfam" id="PF07411"/>
    </source>
</evidence>
<dbReference type="PANTHER" id="PTHR40606">
    <property type="match status" value="1"/>
</dbReference>
<dbReference type="AlphaFoldDB" id="A0A6N7ETU2"/>
<dbReference type="RefSeq" id="WP_152809498.1">
    <property type="nucleotide sequence ID" value="NZ_WHNW01000003.1"/>
</dbReference>
<dbReference type="InterPro" id="IPR010879">
    <property type="entry name" value="DUF1508"/>
</dbReference>
<dbReference type="PANTHER" id="PTHR40606:SF1">
    <property type="entry name" value="UPF0339 PROTEIN YEGP"/>
    <property type="match status" value="1"/>
</dbReference>
<accession>A0A6N7ETU2</accession>
<dbReference type="Proteomes" id="UP000471298">
    <property type="component" value="Unassembled WGS sequence"/>
</dbReference>
<keyword evidence="5" id="KW-1185">Reference proteome</keyword>
<comment type="similarity">
    <text evidence="1">Belongs to the UPF0339 family. Duplicated subfamily.</text>
</comment>
<gene>
    <name evidence="4" type="ORF">GCU85_03700</name>
</gene>
<feature type="compositionally biased region" description="Polar residues" evidence="2">
    <location>
        <begin position="94"/>
        <end position="110"/>
    </location>
</feature>
<evidence type="ECO:0000313" key="4">
    <source>
        <dbReference type="EMBL" id="MPV85842.1"/>
    </source>
</evidence>
<evidence type="ECO:0000313" key="5">
    <source>
        <dbReference type="Proteomes" id="UP000471298"/>
    </source>
</evidence>
<name>A0A6N7ETU2_9GAMM</name>